<dbReference type="SMART" id="SM00045">
    <property type="entry name" value="DAGKa"/>
    <property type="match status" value="1"/>
</dbReference>
<name>A0A8C8AIN4_9STRI</name>
<sequence>MKNKLWYLEFATSETIFATCKKLKECLSCCGTPLDLSGALEGLAVLNIPSMHGGSNLWGETKRVLGATRRAPGAGPPPAITDAETLKTCVQGAWGGHGDPPFPSSAPP</sequence>
<organism evidence="6 7">
    <name type="scientific">Otus sunia</name>
    <name type="common">Oriental scops-owl</name>
    <dbReference type="NCBI Taxonomy" id="257818"/>
    <lineage>
        <taxon>Eukaryota</taxon>
        <taxon>Metazoa</taxon>
        <taxon>Chordata</taxon>
        <taxon>Craniata</taxon>
        <taxon>Vertebrata</taxon>
        <taxon>Euteleostomi</taxon>
        <taxon>Archelosauria</taxon>
        <taxon>Archosauria</taxon>
        <taxon>Dinosauria</taxon>
        <taxon>Saurischia</taxon>
        <taxon>Theropoda</taxon>
        <taxon>Coelurosauria</taxon>
        <taxon>Aves</taxon>
        <taxon>Neognathae</taxon>
        <taxon>Neoaves</taxon>
        <taxon>Telluraves</taxon>
        <taxon>Strigiformes</taxon>
        <taxon>Strigidae</taxon>
        <taxon>Otus</taxon>
    </lineage>
</organism>
<dbReference type="Proteomes" id="UP000694552">
    <property type="component" value="Unplaced"/>
</dbReference>
<keyword evidence="1" id="KW-0808">Transferase</keyword>
<dbReference type="PANTHER" id="PTHR11255:SF38">
    <property type="entry name" value="DIACYLGLYCEROL KINASE ALPHA"/>
    <property type="match status" value="1"/>
</dbReference>
<protein>
    <recommendedName>
        <fullName evidence="5">Diacylglycerol kinase accessory domain-containing protein</fullName>
    </recommendedName>
</protein>
<dbReference type="InterPro" id="IPR000756">
    <property type="entry name" value="Diacylglycerol_kin_accessory"/>
</dbReference>
<evidence type="ECO:0000259" key="5">
    <source>
        <dbReference type="SMART" id="SM00045"/>
    </source>
</evidence>
<keyword evidence="7" id="KW-1185">Reference proteome</keyword>
<dbReference type="AlphaFoldDB" id="A0A8C8AIN4"/>
<dbReference type="InterPro" id="IPR037607">
    <property type="entry name" value="DGK"/>
</dbReference>
<dbReference type="PANTHER" id="PTHR11255">
    <property type="entry name" value="DIACYLGLYCEROL KINASE"/>
    <property type="match status" value="1"/>
</dbReference>
<reference evidence="6" key="2">
    <citation type="submission" date="2025-09" db="UniProtKB">
        <authorList>
            <consortium name="Ensembl"/>
        </authorList>
    </citation>
    <scope>IDENTIFICATION</scope>
</reference>
<evidence type="ECO:0000256" key="2">
    <source>
        <dbReference type="ARBA" id="ARBA00022741"/>
    </source>
</evidence>
<evidence type="ECO:0000313" key="7">
    <source>
        <dbReference type="Proteomes" id="UP000694552"/>
    </source>
</evidence>
<keyword evidence="3" id="KW-0418">Kinase</keyword>
<keyword evidence="4" id="KW-0067">ATP-binding</keyword>
<accession>A0A8C8AIN4</accession>
<evidence type="ECO:0000256" key="3">
    <source>
        <dbReference type="ARBA" id="ARBA00022777"/>
    </source>
</evidence>
<reference evidence="6" key="1">
    <citation type="submission" date="2025-08" db="UniProtKB">
        <authorList>
            <consortium name="Ensembl"/>
        </authorList>
    </citation>
    <scope>IDENTIFICATION</scope>
</reference>
<dbReference type="GO" id="GO:0005524">
    <property type="term" value="F:ATP binding"/>
    <property type="evidence" value="ECO:0007669"/>
    <property type="project" value="UniProtKB-KW"/>
</dbReference>
<dbReference type="GO" id="GO:0005886">
    <property type="term" value="C:plasma membrane"/>
    <property type="evidence" value="ECO:0007669"/>
    <property type="project" value="TreeGrafter"/>
</dbReference>
<keyword evidence="2" id="KW-0547">Nucleotide-binding</keyword>
<dbReference type="GO" id="GO:0007200">
    <property type="term" value="P:phospholipase C-activating G protein-coupled receptor signaling pathway"/>
    <property type="evidence" value="ECO:0007669"/>
    <property type="project" value="InterPro"/>
</dbReference>
<proteinExistence type="predicted"/>
<dbReference type="GO" id="GO:0004143">
    <property type="term" value="F:ATP-dependent diacylglycerol kinase activity"/>
    <property type="evidence" value="ECO:0007669"/>
    <property type="project" value="InterPro"/>
</dbReference>
<feature type="domain" description="Diacylglycerol kinase accessory" evidence="5">
    <location>
        <begin position="1"/>
        <end position="100"/>
    </location>
</feature>
<dbReference type="Pfam" id="PF00609">
    <property type="entry name" value="DAGK_acc"/>
    <property type="match status" value="1"/>
</dbReference>
<evidence type="ECO:0000256" key="4">
    <source>
        <dbReference type="ARBA" id="ARBA00022840"/>
    </source>
</evidence>
<evidence type="ECO:0000313" key="6">
    <source>
        <dbReference type="Ensembl" id="ENSOSUP00000006059.1"/>
    </source>
</evidence>
<dbReference type="Ensembl" id="ENSOSUT00000006286.1">
    <property type="protein sequence ID" value="ENSOSUP00000006059.1"/>
    <property type="gene ID" value="ENSOSUG00000004519.1"/>
</dbReference>
<evidence type="ECO:0000256" key="1">
    <source>
        <dbReference type="ARBA" id="ARBA00022679"/>
    </source>
</evidence>